<keyword evidence="2" id="KW-1185">Reference proteome</keyword>
<dbReference type="AlphaFoldDB" id="A0A0V0RFC7"/>
<accession>A0A0V0RFC7</accession>
<protein>
    <submittedName>
        <fullName evidence="1">Uncharacterized protein</fullName>
    </submittedName>
</protein>
<sequence>MLVDISEARKNDEQLHELEWNLNAVDDGKCFIRGQSRILAFRTVPVAFIPFRSEITISPSSLVDCIIGFLKGGKVSTFDNPTTTLITVAVTCSTNRDAHAVSLLPMHHLAAFTTLTYLFFRRSPYKRVNVIRRCNFVVAVTQN</sequence>
<dbReference type="EMBL" id="JYDL01000240">
    <property type="protein sequence ID" value="KRX12952.1"/>
    <property type="molecule type" value="Genomic_DNA"/>
</dbReference>
<evidence type="ECO:0000313" key="1">
    <source>
        <dbReference type="EMBL" id="KRX12952.1"/>
    </source>
</evidence>
<name>A0A0V0RFC7_9BILA</name>
<dbReference type="Proteomes" id="UP000054630">
    <property type="component" value="Unassembled WGS sequence"/>
</dbReference>
<comment type="caution">
    <text evidence="1">The sequence shown here is derived from an EMBL/GenBank/DDBJ whole genome shotgun (WGS) entry which is preliminary data.</text>
</comment>
<reference evidence="1 2" key="1">
    <citation type="submission" date="2015-01" db="EMBL/GenBank/DDBJ databases">
        <title>Evolution of Trichinella species and genotypes.</title>
        <authorList>
            <person name="Korhonen P.K."/>
            <person name="Edoardo P."/>
            <person name="Giuseppe L.R."/>
            <person name="Gasser R.B."/>
        </authorList>
    </citation>
    <scope>NUCLEOTIDE SEQUENCE [LARGE SCALE GENOMIC DNA]</scope>
    <source>
        <strain evidence="1">ISS37</strain>
    </source>
</reference>
<organism evidence="1 2">
    <name type="scientific">Trichinella nelsoni</name>
    <dbReference type="NCBI Taxonomy" id="6336"/>
    <lineage>
        <taxon>Eukaryota</taxon>
        <taxon>Metazoa</taxon>
        <taxon>Ecdysozoa</taxon>
        <taxon>Nematoda</taxon>
        <taxon>Enoplea</taxon>
        <taxon>Dorylaimia</taxon>
        <taxon>Trichinellida</taxon>
        <taxon>Trichinellidae</taxon>
        <taxon>Trichinella</taxon>
    </lineage>
</organism>
<proteinExistence type="predicted"/>
<gene>
    <name evidence="1" type="ORF">T07_10678</name>
</gene>
<evidence type="ECO:0000313" key="2">
    <source>
        <dbReference type="Proteomes" id="UP000054630"/>
    </source>
</evidence>